<evidence type="ECO:0000256" key="3">
    <source>
        <dbReference type="ARBA" id="ARBA00010541"/>
    </source>
</evidence>
<keyword evidence="9" id="KW-0574">Periplasm</keyword>
<evidence type="ECO:0000256" key="4">
    <source>
        <dbReference type="ARBA" id="ARBA00013035"/>
    </source>
</evidence>
<name>E6PW38_9ZZZZ</name>
<dbReference type="Pfam" id="PF13365">
    <property type="entry name" value="Trypsin_2"/>
    <property type="match status" value="1"/>
</dbReference>
<comment type="subcellular location">
    <subcellularLocation>
        <location evidence="2">Periplasm</location>
    </subcellularLocation>
</comment>
<dbReference type="InterPro" id="IPR041489">
    <property type="entry name" value="PDZ_6"/>
</dbReference>
<evidence type="ECO:0000256" key="13">
    <source>
        <dbReference type="ARBA" id="ARBA00032850"/>
    </source>
</evidence>
<dbReference type="InterPro" id="IPR036034">
    <property type="entry name" value="PDZ_sf"/>
</dbReference>
<dbReference type="InterPro" id="IPR011782">
    <property type="entry name" value="Pept_S1C_Do"/>
</dbReference>
<dbReference type="PRINTS" id="PR00834">
    <property type="entry name" value="PROTEASES2C"/>
</dbReference>
<dbReference type="EC" id="3.4.21.107" evidence="4"/>
<dbReference type="SMART" id="SM00228">
    <property type="entry name" value="PDZ"/>
    <property type="match status" value="2"/>
</dbReference>
<dbReference type="EMBL" id="CABM01000068">
    <property type="protein sequence ID" value="CBH99145.1"/>
    <property type="molecule type" value="Genomic_DNA"/>
</dbReference>
<evidence type="ECO:0000259" key="14">
    <source>
        <dbReference type="PROSITE" id="PS50106"/>
    </source>
</evidence>
<dbReference type="GO" id="GO:0042597">
    <property type="term" value="C:periplasmic space"/>
    <property type="evidence" value="ECO:0007669"/>
    <property type="project" value="UniProtKB-SubCell"/>
</dbReference>
<accession>E6PW38</accession>
<dbReference type="GO" id="GO:0004252">
    <property type="term" value="F:serine-type endopeptidase activity"/>
    <property type="evidence" value="ECO:0007669"/>
    <property type="project" value="InterPro"/>
</dbReference>
<evidence type="ECO:0000256" key="2">
    <source>
        <dbReference type="ARBA" id="ARBA00004418"/>
    </source>
</evidence>
<keyword evidence="7" id="KW-0732">Signal</keyword>
<dbReference type="PANTHER" id="PTHR22939:SF130">
    <property type="entry name" value="PERIPLASMIC SERINE ENDOPROTEASE DEGP-LIKE-RELATED"/>
    <property type="match status" value="1"/>
</dbReference>
<organism evidence="15">
    <name type="scientific">mine drainage metagenome</name>
    <dbReference type="NCBI Taxonomy" id="410659"/>
    <lineage>
        <taxon>unclassified sequences</taxon>
        <taxon>metagenomes</taxon>
        <taxon>ecological metagenomes</taxon>
    </lineage>
</organism>
<evidence type="ECO:0000256" key="5">
    <source>
        <dbReference type="ARBA" id="ARBA00013958"/>
    </source>
</evidence>
<reference evidence="15" key="1">
    <citation type="submission" date="2009-10" db="EMBL/GenBank/DDBJ databases">
        <title>Diversity of trophic interactions inside an arsenic-rich microbial ecosystem.</title>
        <authorList>
            <person name="Bertin P.N."/>
            <person name="Heinrich-Salmeron A."/>
            <person name="Pelletier E."/>
            <person name="Goulhen-Chollet F."/>
            <person name="Arsene-Ploetze F."/>
            <person name="Gallien S."/>
            <person name="Calteau A."/>
            <person name="Vallenet D."/>
            <person name="Casiot C."/>
            <person name="Chane-Woon-Ming B."/>
            <person name="Giloteaux L."/>
            <person name="Barakat M."/>
            <person name="Bonnefoy V."/>
            <person name="Bruneel O."/>
            <person name="Chandler M."/>
            <person name="Cleiss J."/>
            <person name="Duran R."/>
            <person name="Elbaz-Poulichet F."/>
            <person name="Fonknechten N."/>
            <person name="Lauga B."/>
            <person name="Mornico D."/>
            <person name="Ortet P."/>
            <person name="Schaeffer C."/>
            <person name="Siguier P."/>
            <person name="Alexander Thil Smith A."/>
            <person name="Van Dorsselaer A."/>
            <person name="Weissenbach J."/>
            <person name="Medigue C."/>
            <person name="Le Paslier D."/>
        </authorList>
    </citation>
    <scope>NUCLEOTIDE SEQUENCE</scope>
</reference>
<keyword evidence="8" id="KW-0677">Repeat</keyword>
<evidence type="ECO:0000256" key="11">
    <source>
        <dbReference type="ARBA" id="ARBA00022825"/>
    </source>
</evidence>
<protein>
    <recommendedName>
        <fullName evidence="5">Probable periplasmic serine endoprotease DegP-like</fullName>
        <ecNumber evidence="4">3.4.21.107</ecNumber>
    </recommendedName>
    <alternativeName>
        <fullName evidence="13">Protease Do</fullName>
    </alternativeName>
</protein>
<keyword evidence="6" id="KW-0645">Protease</keyword>
<evidence type="ECO:0000256" key="7">
    <source>
        <dbReference type="ARBA" id="ARBA00022729"/>
    </source>
</evidence>
<keyword evidence="11" id="KW-0720">Serine protease</keyword>
<dbReference type="InterPro" id="IPR001478">
    <property type="entry name" value="PDZ"/>
</dbReference>
<sequence length="493" mass="51580">MKSRKLWAALAAAGIIGGSGFMAYQVSYAGIPAHVELNNKTVPLFNNPPGAPMQTAAVGGPNFAAIVKQFGATVVHINVRGETKSTDAPDMSQVPPQLRNSPFFQFFQQFQNQQPREVPTEGLGSGFIISSDGLILTNAHVVKGAKSVMVTLTDHRSYKAKVLGYDTKTDIAVVKIPATNLPTIRVGNPANLEPGDWVLAIGSPYGFYNTVTSGIVSAKSRSLPDDDMVPFIQTDVAVNPGNSGGPLFNTKGEVVGINSQIFTQTGAFEGLSFAIPINVAVTVAKEIIQSGHVEHAKLGIAVQTVSQQLANSFGLQTPRGALVANVAKGSPAAKAGLKAGDIILSVNSEPVNDSADLPMMIGLMRPGQPVKLGVWSNHRESTITATLGSFSGNTLVADAGGSTEGGHGLGLEVRPLKPTEEQQADVHHGLLVENVTGPAEQAGVQSGDILLAVDGKPVDSIDQVRTILKKAGKTVALLIQRGNNRIFVPVEMG</sequence>
<dbReference type="SUPFAM" id="SSF50494">
    <property type="entry name" value="Trypsin-like serine proteases"/>
    <property type="match status" value="1"/>
</dbReference>
<dbReference type="Gene3D" id="2.40.10.120">
    <property type="match status" value="1"/>
</dbReference>
<evidence type="ECO:0000256" key="1">
    <source>
        <dbReference type="ARBA" id="ARBA00001772"/>
    </source>
</evidence>
<dbReference type="InterPro" id="IPR009003">
    <property type="entry name" value="Peptidase_S1_PA"/>
</dbReference>
<evidence type="ECO:0000256" key="12">
    <source>
        <dbReference type="ARBA" id="ARBA00023016"/>
    </source>
</evidence>
<dbReference type="PROSITE" id="PS50106">
    <property type="entry name" value="PDZ"/>
    <property type="match status" value="2"/>
</dbReference>
<dbReference type="SUPFAM" id="SSF50156">
    <property type="entry name" value="PDZ domain-like"/>
    <property type="match status" value="2"/>
</dbReference>
<comment type="caution">
    <text evidence="15">The sequence shown here is derived from an EMBL/GenBank/DDBJ whole genome shotgun (WGS) entry which is preliminary data.</text>
</comment>
<comment type="catalytic activity">
    <reaction evidence="1">
        <text>Acts on substrates that are at least partially unfolded. The cleavage site P1 residue is normally between a pair of hydrophobic residues, such as Val-|-Val.</text>
        <dbReference type="EC" id="3.4.21.107"/>
    </reaction>
</comment>
<evidence type="ECO:0000256" key="6">
    <source>
        <dbReference type="ARBA" id="ARBA00022670"/>
    </source>
</evidence>
<feature type="domain" description="PDZ" evidence="14">
    <location>
        <begin position="402"/>
        <end position="483"/>
    </location>
</feature>
<dbReference type="InterPro" id="IPR001940">
    <property type="entry name" value="Peptidase_S1C"/>
</dbReference>
<keyword evidence="12" id="KW-0346">Stress response</keyword>
<evidence type="ECO:0000256" key="8">
    <source>
        <dbReference type="ARBA" id="ARBA00022737"/>
    </source>
</evidence>
<dbReference type="Gene3D" id="2.30.42.10">
    <property type="match status" value="2"/>
</dbReference>
<dbReference type="PANTHER" id="PTHR22939">
    <property type="entry name" value="SERINE PROTEASE FAMILY S1C HTRA-RELATED"/>
    <property type="match status" value="1"/>
</dbReference>
<comment type="similarity">
    <text evidence="3">Belongs to the peptidase S1C family.</text>
</comment>
<dbReference type="GO" id="GO:0006508">
    <property type="term" value="P:proteolysis"/>
    <property type="evidence" value="ECO:0007669"/>
    <property type="project" value="UniProtKB-KW"/>
</dbReference>
<gene>
    <name evidence="15" type="ORF">CARN2_0323</name>
</gene>
<keyword evidence="10" id="KW-0378">Hydrolase</keyword>
<dbReference type="NCBIfam" id="TIGR02037">
    <property type="entry name" value="degP_htrA_DO"/>
    <property type="match status" value="1"/>
</dbReference>
<dbReference type="Pfam" id="PF17820">
    <property type="entry name" value="PDZ_6"/>
    <property type="match status" value="1"/>
</dbReference>
<evidence type="ECO:0000256" key="10">
    <source>
        <dbReference type="ARBA" id="ARBA00022801"/>
    </source>
</evidence>
<evidence type="ECO:0000256" key="9">
    <source>
        <dbReference type="ARBA" id="ARBA00022764"/>
    </source>
</evidence>
<proteinExistence type="inferred from homology"/>
<feature type="domain" description="PDZ" evidence="14">
    <location>
        <begin position="280"/>
        <end position="378"/>
    </location>
</feature>
<dbReference type="Pfam" id="PF13180">
    <property type="entry name" value="PDZ_2"/>
    <property type="match status" value="1"/>
</dbReference>
<dbReference type="CDD" id="cd10839">
    <property type="entry name" value="cpPDZ1_DegP-like"/>
    <property type="match status" value="1"/>
</dbReference>
<evidence type="ECO:0000313" key="15">
    <source>
        <dbReference type="EMBL" id="CBH99145.1"/>
    </source>
</evidence>
<dbReference type="AlphaFoldDB" id="E6PW38"/>